<evidence type="ECO:0000313" key="7">
    <source>
        <dbReference type="EMBL" id="MQY24181.1"/>
    </source>
</evidence>
<reference evidence="7 8" key="1">
    <citation type="submission" date="2019-10" db="EMBL/GenBank/DDBJ databases">
        <title>Nocardia macrotermitis sp. nov. and Nocardia aurantia sp. nov., isolated from the gut of fungus growing-termite Macrotermes natalensis.</title>
        <authorList>
            <person name="Benndorf R."/>
            <person name="Schwitalla J."/>
            <person name="Martin K."/>
            <person name="De Beer W."/>
            <person name="Kaster A.-K."/>
            <person name="Vollmers J."/>
            <person name="Poulsen M."/>
            <person name="Beemelmanns C."/>
        </authorList>
    </citation>
    <scope>NUCLEOTIDE SEQUENCE [LARGE SCALE GENOMIC DNA]</scope>
    <source>
        <strain evidence="7 8">RB20</strain>
    </source>
</reference>
<organism evidence="7 8">
    <name type="scientific">Nocardia macrotermitis</name>
    <dbReference type="NCBI Taxonomy" id="2585198"/>
    <lineage>
        <taxon>Bacteria</taxon>
        <taxon>Bacillati</taxon>
        <taxon>Actinomycetota</taxon>
        <taxon>Actinomycetes</taxon>
        <taxon>Mycobacteriales</taxon>
        <taxon>Nocardiaceae</taxon>
        <taxon>Nocardia</taxon>
    </lineage>
</organism>
<dbReference type="EMBL" id="WEGK01000028">
    <property type="protein sequence ID" value="MQY24181.1"/>
    <property type="molecule type" value="Genomic_DNA"/>
</dbReference>
<dbReference type="PANTHER" id="PTHR30346">
    <property type="entry name" value="TRANSCRIPTIONAL DUAL REGULATOR HCAR-RELATED"/>
    <property type="match status" value="1"/>
</dbReference>
<dbReference type="GO" id="GO:0003677">
    <property type="term" value="F:DNA binding"/>
    <property type="evidence" value="ECO:0007669"/>
    <property type="project" value="UniProtKB-KW"/>
</dbReference>
<keyword evidence="4" id="KW-0010">Activator</keyword>
<dbReference type="OrthoDB" id="79118at2"/>
<sequence>MDVTVAHLRSFLAVAEELHFGRAAERLNVSPSSLSEHVATLERRLGRTLFVRTSRSVSLSGDGKQLIPLARNAVRAVDEVVGWARSDQGAELRVGVAVFSPQSRAILTAARAEMPEIQWQVKQLGFSDPYRALLDRTVDCALIPDDGAVPEAIRATPLWTDSCVLIVADGHPLASREAVTVAELVDQTFVTVSDARTSDRWLGDALRDAPRTLPIAHNFDEVLELCAAGIGVNIAGAHGSHIYQRPGVRFVPISDLDERPTHLCVGVQQSTPALRRFTKLAVRVARSSGFAE</sequence>
<keyword evidence="3" id="KW-0238">DNA-binding</keyword>
<accession>A0A7K0DF76</accession>
<evidence type="ECO:0000256" key="3">
    <source>
        <dbReference type="ARBA" id="ARBA00023125"/>
    </source>
</evidence>
<dbReference type="FunFam" id="1.10.10.10:FF:000001">
    <property type="entry name" value="LysR family transcriptional regulator"/>
    <property type="match status" value="1"/>
</dbReference>
<dbReference type="AlphaFoldDB" id="A0A7K0DF76"/>
<feature type="domain" description="HTH lysR-type" evidence="6">
    <location>
        <begin position="3"/>
        <end position="60"/>
    </location>
</feature>
<dbReference type="SUPFAM" id="SSF53850">
    <property type="entry name" value="Periplasmic binding protein-like II"/>
    <property type="match status" value="1"/>
</dbReference>
<proteinExistence type="inferred from homology"/>
<dbReference type="GO" id="GO:0003700">
    <property type="term" value="F:DNA-binding transcription factor activity"/>
    <property type="evidence" value="ECO:0007669"/>
    <property type="project" value="InterPro"/>
</dbReference>
<dbReference type="InterPro" id="IPR005119">
    <property type="entry name" value="LysR_subst-bd"/>
</dbReference>
<dbReference type="Pfam" id="PF00126">
    <property type="entry name" value="HTH_1"/>
    <property type="match status" value="1"/>
</dbReference>
<evidence type="ECO:0000256" key="1">
    <source>
        <dbReference type="ARBA" id="ARBA00009437"/>
    </source>
</evidence>
<name>A0A7K0DF76_9NOCA</name>
<comment type="similarity">
    <text evidence="1">Belongs to the LysR transcriptional regulatory family.</text>
</comment>
<dbReference type="PROSITE" id="PS50931">
    <property type="entry name" value="HTH_LYSR"/>
    <property type="match status" value="1"/>
</dbReference>
<protein>
    <submittedName>
        <fullName evidence="7">HTH-type transcriptional regulator HdfR</fullName>
    </submittedName>
</protein>
<keyword evidence="8" id="KW-1185">Reference proteome</keyword>
<dbReference type="InterPro" id="IPR000847">
    <property type="entry name" value="LysR_HTH_N"/>
</dbReference>
<keyword evidence="2" id="KW-0805">Transcription regulation</keyword>
<dbReference type="Gene3D" id="3.40.190.10">
    <property type="entry name" value="Periplasmic binding protein-like II"/>
    <property type="match status" value="2"/>
</dbReference>
<gene>
    <name evidence="7" type="primary">hdfR_4</name>
    <name evidence="7" type="ORF">NRB20_73140</name>
</gene>
<dbReference type="CDD" id="cd08414">
    <property type="entry name" value="PBP2_LTTR_aromatics_like"/>
    <property type="match status" value="1"/>
</dbReference>
<dbReference type="InterPro" id="IPR036388">
    <property type="entry name" value="WH-like_DNA-bd_sf"/>
</dbReference>
<evidence type="ECO:0000259" key="6">
    <source>
        <dbReference type="PROSITE" id="PS50931"/>
    </source>
</evidence>
<dbReference type="GO" id="GO:0032993">
    <property type="term" value="C:protein-DNA complex"/>
    <property type="evidence" value="ECO:0007669"/>
    <property type="project" value="TreeGrafter"/>
</dbReference>
<evidence type="ECO:0000256" key="5">
    <source>
        <dbReference type="ARBA" id="ARBA00023163"/>
    </source>
</evidence>
<dbReference type="Pfam" id="PF03466">
    <property type="entry name" value="LysR_substrate"/>
    <property type="match status" value="1"/>
</dbReference>
<evidence type="ECO:0000313" key="8">
    <source>
        <dbReference type="Proteomes" id="UP000438448"/>
    </source>
</evidence>
<dbReference type="SUPFAM" id="SSF46785">
    <property type="entry name" value="Winged helix' DNA-binding domain"/>
    <property type="match status" value="1"/>
</dbReference>
<comment type="caution">
    <text evidence="7">The sequence shown here is derived from an EMBL/GenBank/DDBJ whole genome shotgun (WGS) entry which is preliminary data.</text>
</comment>
<dbReference type="Gene3D" id="1.10.10.10">
    <property type="entry name" value="Winged helix-like DNA-binding domain superfamily/Winged helix DNA-binding domain"/>
    <property type="match status" value="1"/>
</dbReference>
<dbReference type="InterPro" id="IPR036390">
    <property type="entry name" value="WH_DNA-bd_sf"/>
</dbReference>
<dbReference type="PRINTS" id="PR00039">
    <property type="entry name" value="HTHLYSR"/>
</dbReference>
<dbReference type="PANTHER" id="PTHR30346:SF0">
    <property type="entry name" value="HCA OPERON TRANSCRIPTIONAL ACTIVATOR HCAR"/>
    <property type="match status" value="1"/>
</dbReference>
<dbReference type="RefSeq" id="WP_153415908.1">
    <property type="nucleotide sequence ID" value="NZ_WEGK01000028.1"/>
</dbReference>
<evidence type="ECO:0000256" key="4">
    <source>
        <dbReference type="ARBA" id="ARBA00023159"/>
    </source>
</evidence>
<evidence type="ECO:0000256" key="2">
    <source>
        <dbReference type="ARBA" id="ARBA00023015"/>
    </source>
</evidence>
<keyword evidence="5" id="KW-0804">Transcription</keyword>
<dbReference type="Proteomes" id="UP000438448">
    <property type="component" value="Unassembled WGS sequence"/>
</dbReference>